<comment type="caution">
    <text evidence="2">The sequence shown here is derived from an EMBL/GenBank/DDBJ whole genome shotgun (WGS) entry which is preliminary data.</text>
</comment>
<reference evidence="2" key="1">
    <citation type="submission" date="2024-02" db="EMBL/GenBank/DDBJ databases">
        <authorList>
            <consortium name="Clinical and Environmental Microbiology Branch: Whole genome sequencing antimicrobial resistance pathogens in the healthcare setting"/>
        </authorList>
    </citation>
    <scope>NUCLEOTIDE SEQUENCE</scope>
    <source>
        <strain evidence="2">2020GO-00142</strain>
    </source>
</reference>
<feature type="transmembrane region" description="Helical" evidence="1">
    <location>
        <begin position="47"/>
        <end position="66"/>
    </location>
</feature>
<proteinExistence type="predicted"/>
<dbReference type="EMBL" id="AAZDVE040000016">
    <property type="protein sequence ID" value="EMP9433272.1"/>
    <property type="molecule type" value="Genomic_DNA"/>
</dbReference>
<keyword evidence="1" id="KW-0812">Transmembrane</keyword>
<keyword evidence="1" id="KW-1133">Transmembrane helix</keyword>
<gene>
    <name evidence="2" type="ORF">JRA39_002333</name>
</gene>
<feature type="transmembrane region" description="Helical" evidence="1">
    <location>
        <begin position="6"/>
        <end position="26"/>
    </location>
</feature>
<accession>A0AAI9MVT5</accession>
<keyword evidence="1" id="KW-0472">Membrane</keyword>
<evidence type="ECO:0000313" key="2">
    <source>
        <dbReference type="EMBL" id="EMP9433272.1"/>
    </source>
</evidence>
<organism evidence="2">
    <name type="scientific">Providencia stuartii</name>
    <dbReference type="NCBI Taxonomy" id="588"/>
    <lineage>
        <taxon>Bacteria</taxon>
        <taxon>Pseudomonadati</taxon>
        <taxon>Pseudomonadota</taxon>
        <taxon>Gammaproteobacteria</taxon>
        <taxon>Enterobacterales</taxon>
        <taxon>Morganellaceae</taxon>
        <taxon>Providencia</taxon>
    </lineage>
</organism>
<sequence>MNKFNLYVWVGLALNISLLGSLLYMLQTGELIIDGSDGAQNAHLMRILMIIACVSFPIQLISMMIMSYKPRVAIGVALISSLALMPITIVFLCGMIFSAIRWRFHQLESVDPTIKVDFDTNLVFNNRHNTLRAIIVGVLGAVFVVLSQSLGMFLIVLAILLFILGKRIHGTPYVATKGSYFYIRPSLFSLYYRIPLKDVTYLRHEKNTVLLQAQAGQGSQNMIPLSISLSHLSEEDKNKLGEILEKVAH</sequence>
<feature type="transmembrane region" description="Helical" evidence="1">
    <location>
        <begin position="134"/>
        <end position="164"/>
    </location>
</feature>
<name>A0AAI9MVT5_PROST</name>
<protein>
    <submittedName>
        <fullName evidence="2">Uncharacterized protein</fullName>
    </submittedName>
</protein>
<dbReference type="AlphaFoldDB" id="A0AAI9MVT5"/>
<evidence type="ECO:0000256" key="1">
    <source>
        <dbReference type="SAM" id="Phobius"/>
    </source>
</evidence>
<feature type="transmembrane region" description="Helical" evidence="1">
    <location>
        <begin position="72"/>
        <end position="97"/>
    </location>
</feature>